<evidence type="ECO:0000313" key="2">
    <source>
        <dbReference type="Proteomes" id="UP000282438"/>
    </source>
</evidence>
<dbReference type="RefSeq" id="WP_125974376.1">
    <property type="nucleotide sequence ID" value="NZ_CP034433.1"/>
</dbReference>
<evidence type="ECO:0000313" key="1">
    <source>
        <dbReference type="EMBL" id="AZN37096.1"/>
    </source>
</evidence>
<dbReference type="InterPro" id="IPR007801">
    <property type="entry name" value="MbnB/TglH/ChrH"/>
</dbReference>
<dbReference type="OrthoDB" id="9763101at2"/>
<reference evidence="1 2" key="1">
    <citation type="submission" date="2018-12" db="EMBL/GenBank/DDBJ databases">
        <title>Complete genome sequence of Iodobacter sp. H11R3.</title>
        <authorList>
            <person name="Bae J.-W."/>
        </authorList>
    </citation>
    <scope>NUCLEOTIDE SEQUENCE [LARGE SCALE GENOMIC DNA]</scope>
    <source>
        <strain evidence="1 2">H11R3</strain>
    </source>
</reference>
<keyword evidence="2" id="KW-1185">Reference proteome</keyword>
<dbReference type="SUPFAM" id="SSF51658">
    <property type="entry name" value="Xylose isomerase-like"/>
    <property type="match status" value="1"/>
</dbReference>
<dbReference type="Gene3D" id="3.20.20.150">
    <property type="entry name" value="Divalent-metal-dependent TIM barrel enzymes"/>
    <property type="match status" value="1"/>
</dbReference>
<name>A0A3S8ZUF6_9NEIS</name>
<gene>
    <name evidence="1" type="ORF">EJO50_11775</name>
</gene>
<dbReference type="Proteomes" id="UP000282438">
    <property type="component" value="Chromosome"/>
</dbReference>
<dbReference type="PANTHER" id="PTHR42194">
    <property type="entry name" value="UPF0276 PROTEIN HI_1600"/>
    <property type="match status" value="1"/>
</dbReference>
<dbReference type="KEGG" id="iod:EJO50_11775"/>
<protein>
    <submittedName>
        <fullName evidence="1">DUF692 domain-containing protein</fullName>
    </submittedName>
</protein>
<organism evidence="1 2">
    <name type="scientific">Iodobacter ciconiae</name>
    <dbReference type="NCBI Taxonomy" id="2496266"/>
    <lineage>
        <taxon>Bacteria</taxon>
        <taxon>Pseudomonadati</taxon>
        <taxon>Pseudomonadota</taxon>
        <taxon>Betaproteobacteria</taxon>
        <taxon>Neisseriales</taxon>
        <taxon>Chitinibacteraceae</taxon>
        <taxon>Iodobacter</taxon>
    </lineage>
</organism>
<dbReference type="PANTHER" id="PTHR42194:SF1">
    <property type="entry name" value="UPF0276 PROTEIN HI_1600"/>
    <property type="match status" value="1"/>
</dbReference>
<dbReference type="Pfam" id="PF05114">
    <property type="entry name" value="MbnB_TglH_ChrH"/>
    <property type="match status" value="1"/>
</dbReference>
<proteinExistence type="predicted"/>
<dbReference type="InterPro" id="IPR036237">
    <property type="entry name" value="Xyl_isomerase-like_sf"/>
</dbReference>
<dbReference type="AlphaFoldDB" id="A0A3S8ZUF6"/>
<accession>A0A3S8ZUF6</accession>
<dbReference type="EMBL" id="CP034433">
    <property type="protein sequence ID" value="AZN37096.1"/>
    <property type="molecule type" value="Genomic_DNA"/>
</dbReference>
<dbReference type="NCBIfam" id="NF003818">
    <property type="entry name" value="PRK05409.1"/>
    <property type="match status" value="1"/>
</dbReference>
<sequence>MFNNLPCEAGLGLRAPHVAEVLVQRPAVAWWEVHSENYFGGGEPLAALCHLRADYPVSLHGIGLGLGSLSPLDTKHLAQLKQLVARVEPAAVSEHLAWNRHSERYFNDLFPIPRVAGVIEHLVERIVQVQDVLQRPILLENVSSYVGFAGEMISEAELMAELVRRTGCGLLVDLNNFYVNSLNLGLDAEQELSRITGDTVHEIHVAGFEWFEGTAIDTHGAPISTEVLALLRLSLQRWGPKPVLLERDTNLADFSSLFQEYCSLDQFVNESLINTPGVYA</sequence>